<dbReference type="PANTHER" id="PTHR48090:SF10">
    <property type="entry name" value="GLUCOSYL-3-PHOSPHOGLYCERATE SYNTHASE"/>
    <property type="match status" value="1"/>
</dbReference>
<protein>
    <submittedName>
        <fullName evidence="7">Putative glycosyl transferase</fullName>
    </submittedName>
</protein>
<dbReference type="EMBL" id="CP036278">
    <property type="protein sequence ID" value="QDU58723.1"/>
    <property type="molecule type" value="Genomic_DNA"/>
</dbReference>
<keyword evidence="8" id="KW-1185">Reference proteome</keyword>
<proteinExistence type="inferred from homology"/>
<name>A0A518AVI0_9BACT</name>
<organism evidence="7 8">
    <name type="scientific">Aeoliella mucimassa</name>
    <dbReference type="NCBI Taxonomy" id="2527972"/>
    <lineage>
        <taxon>Bacteria</taxon>
        <taxon>Pseudomonadati</taxon>
        <taxon>Planctomycetota</taxon>
        <taxon>Planctomycetia</taxon>
        <taxon>Pirellulales</taxon>
        <taxon>Lacipirellulaceae</taxon>
        <taxon>Aeoliella</taxon>
    </lineage>
</organism>
<evidence type="ECO:0000313" key="7">
    <source>
        <dbReference type="EMBL" id="QDU58723.1"/>
    </source>
</evidence>
<keyword evidence="5" id="KW-0460">Magnesium</keyword>
<keyword evidence="4 7" id="KW-0808">Transferase</keyword>
<sequence length="195" mass="21386">MNKNLTVVLPVHNAEASLHHDVRNVLEVAAELSTGLRLFILDDGSTDDTYDMAMELSARYPQIRVMHHATRQGLGSAIAELRGQIGDDLVLVHDGASPIQAEQIRRLWDDEARQITRATDKNTSIDDLRHAAATHPAMAAAHNRLAGFQRLSNMAASDDSQLTRRDQQAQKNVGVIPPLPRPNFMGALANFALGE</sequence>
<dbReference type="InterPro" id="IPR050256">
    <property type="entry name" value="Glycosyltransferase_2"/>
</dbReference>
<comment type="similarity">
    <text evidence="2">Belongs to the glycosyltransferase 2 family.</text>
</comment>
<evidence type="ECO:0000259" key="6">
    <source>
        <dbReference type="Pfam" id="PF00535"/>
    </source>
</evidence>
<dbReference type="Pfam" id="PF00535">
    <property type="entry name" value="Glycos_transf_2"/>
    <property type="match status" value="1"/>
</dbReference>
<accession>A0A518AVI0</accession>
<reference evidence="7 8" key="1">
    <citation type="submission" date="2019-02" db="EMBL/GenBank/DDBJ databases">
        <title>Deep-cultivation of Planctomycetes and their phenomic and genomic characterization uncovers novel biology.</title>
        <authorList>
            <person name="Wiegand S."/>
            <person name="Jogler M."/>
            <person name="Boedeker C."/>
            <person name="Pinto D."/>
            <person name="Vollmers J."/>
            <person name="Rivas-Marin E."/>
            <person name="Kohn T."/>
            <person name="Peeters S.H."/>
            <person name="Heuer A."/>
            <person name="Rast P."/>
            <person name="Oberbeckmann S."/>
            <person name="Bunk B."/>
            <person name="Jeske O."/>
            <person name="Meyerdierks A."/>
            <person name="Storesund J.E."/>
            <person name="Kallscheuer N."/>
            <person name="Luecker S."/>
            <person name="Lage O.M."/>
            <person name="Pohl T."/>
            <person name="Merkel B.J."/>
            <person name="Hornburger P."/>
            <person name="Mueller R.-W."/>
            <person name="Bruemmer F."/>
            <person name="Labrenz M."/>
            <person name="Spormann A.M."/>
            <person name="Op den Camp H."/>
            <person name="Overmann J."/>
            <person name="Amann R."/>
            <person name="Jetten M.S.M."/>
            <person name="Mascher T."/>
            <person name="Medema M.H."/>
            <person name="Devos D.P."/>
            <person name="Kaster A.-K."/>
            <person name="Ovreas L."/>
            <person name="Rohde M."/>
            <person name="Galperin M.Y."/>
            <person name="Jogler C."/>
        </authorList>
    </citation>
    <scope>NUCLEOTIDE SEQUENCE [LARGE SCALE GENOMIC DNA]</scope>
    <source>
        <strain evidence="7 8">Pan181</strain>
    </source>
</reference>
<dbReference type="AlphaFoldDB" id="A0A518AVI0"/>
<dbReference type="InterPro" id="IPR001173">
    <property type="entry name" value="Glyco_trans_2-like"/>
</dbReference>
<dbReference type="KEGG" id="amuc:Pan181_49630"/>
<evidence type="ECO:0000256" key="1">
    <source>
        <dbReference type="ARBA" id="ARBA00001946"/>
    </source>
</evidence>
<dbReference type="RefSeq" id="WP_145251094.1">
    <property type="nucleotide sequence ID" value="NZ_CP036278.1"/>
</dbReference>
<comment type="cofactor">
    <cofactor evidence="1">
        <name>Mg(2+)</name>
        <dbReference type="ChEBI" id="CHEBI:18420"/>
    </cofactor>
</comment>
<dbReference type="PANTHER" id="PTHR48090">
    <property type="entry name" value="UNDECAPRENYL-PHOSPHATE 4-DEOXY-4-FORMAMIDO-L-ARABINOSE TRANSFERASE-RELATED"/>
    <property type="match status" value="1"/>
</dbReference>
<feature type="domain" description="Glycosyltransferase 2-like" evidence="6">
    <location>
        <begin position="6"/>
        <end position="93"/>
    </location>
</feature>
<evidence type="ECO:0000256" key="2">
    <source>
        <dbReference type="ARBA" id="ARBA00006739"/>
    </source>
</evidence>
<dbReference type="Gene3D" id="3.90.550.10">
    <property type="entry name" value="Spore Coat Polysaccharide Biosynthesis Protein SpsA, Chain A"/>
    <property type="match status" value="1"/>
</dbReference>
<dbReference type="OrthoDB" id="267472at2"/>
<keyword evidence="3" id="KW-0328">Glycosyltransferase</keyword>
<evidence type="ECO:0000256" key="4">
    <source>
        <dbReference type="ARBA" id="ARBA00022679"/>
    </source>
</evidence>
<dbReference type="SUPFAM" id="SSF53448">
    <property type="entry name" value="Nucleotide-diphospho-sugar transferases"/>
    <property type="match status" value="1"/>
</dbReference>
<dbReference type="GO" id="GO:0016757">
    <property type="term" value="F:glycosyltransferase activity"/>
    <property type="evidence" value="ECO:0007669"/>
    <property type="project" value="UniProtKB-KW"/>
</dbReference>
<dbReference type="InterPro" id="IPR029044">
    <property type="entry name" value="Nucleotide-diphossugar_trans"/>
</dbReference>
<evidence type="ECO:0000313" key="8">
    <source>
        <dbReference type="Proteomes" id="UP000315750"/>
    </source>
</evidence>
<dbReference type="Proteomes" id="UP000315750">
    <property type="component" value="Chromosome"/>
</dbReference>
<evidence type="ECO:0000256" key="3">
    <source>
        <dbReference type="ARBA" id="ARBA00022676"/>
    </source>
</evidence>
<evidence type="ECO:0000256" key="5">
    <source>
        <dbReference type="ARBA" id="ARBA00022842"/>
    </source>
</evidence>
<gene>
    <name evidence="7" type="ORF">Pan181_49630</name>
</gene>